<evidence type="ECO:0000259" key="3">
    <source>
        <dbReference type="Pfam" id="PF20737"/>
    </source>
</evidence>
<accession>A0A212JEX8</accession>
<dbReference type="InterPro" id="IPR049049">
    <property type="entry name" value="Beta-AFase-like_GH127_C"/>
</dbReference>
<name>A0A212JEX8_9BACT</name>
<evidence type="ECO:0000313" key="4">
    <source>
        <dbReference type="EMBL" id="SBV97969.1"/>
    </source>
</evidence>
<dbReference type="Pfam" id="PF07944">
    <property type="entry name" value="Beta-AFase-like_GH127_cat"/>
    <property type="match status" value="1"/>
</dbReference>
<feature type="domain" description="Non-reducing end beta-L-arabinofuranosidase-like GH127 C-terminal" evidence="3">
    <location>
        <begin position="549"/>
        <end position="656"/>
    </location>
</feature>
<dbReference type="AlphaFoldDB" id="A0A212JEX8"/>
<organism evidence="4">
    <name type="scientific">uncultured Dysgonomonas sp</name>
    <dbReference type="NCBI Taxonomy" id="206096"/>
    <lineage>
        <taxon>Bacteria</taxon>
        <taxon>Pseudomonadati</taxon>
        <taxon>Bacteroidota</taxon>
        <taxon>Bacteroidia</taxon>
        <taxon>Bacteroidales</taxon>
        <taxon>Dysgonomonadaceae</taxon>
        <taxon>Dysgonomonas</taxon>
        <taxon>environmental samples</taxon>
    </lineage>
</organism>
<dbReference type="InterPro" id="IPR008928">
    <property type="entry name" value="6-hairpin_glycosidase_sf"/>
</dbReference>
<reference evidence="4" key="1">
    <citation type="submission" date="2016-04" db="EMBL/GenBank/DDBJ databases">
        <authorList>
            <person name="Evans L.H."/>
            <person name="Alamgir A."/>
            <person name="Owens N."/>
            <person name="Weber N.D."/>
            <person name="Virtaneva K."/>
            <person name="Barbian K."/>
            <person name="Babar A."/>
            <person name="Rosenke K."/>
        </authorList>
    </citation>
    <scope>NUCLEOTIDE SEQUENCE</scope>
    <source>
        <strain evidence="4">86-1</strain>
    </source>
</reference>
<dbReference type="RefSeq" id="WP_296940536.1">
    <property type="nucleotide sequence ID" value="NZ_LT599032.1"/>
</dbReference>
<feature type="domain" description="Non-reducing end beta-L-arabinofuranosidase-like GH127 catalytic" evidence="1">
    <location>
        <begin position="42"/>
        <end position="425"/>
    </location>
</feature>
<dbReference type="InterPro" id="IPR049174">
    <property type="entry name" value="Beta-AFase-like"/>
</dbReference>
<protein>
    <recommendedName>
        <fullName evidence="5">F5/8 type C domain-containing protein</fullName>
    </recommendedName>
</protein>
<dbReference type="Gene3D" id="2.60.120.260">
    <property type="entry name" value="Galactose-binding domain-like"/>
    <property type="match status" value="1"/>
</dbReference>
<dbReference type="InterPro" id="IPR049046">
    <property type="entry name" value="Beta-AFase-like_GH127_middle"/>
</dbReference>
<dbReference type="GO" id="GO:0005975">
    <property type="term" value="P:carbohydrate metabolic process"/>
    <property type="evidence" value="ECO:0007669"/>
    <property type="project" value="InterPro"/>
</dbReference>
<feature type="domain" description="Non-reducing end beta-L-arabinofuranosidase-like GH127 middle" evidence="2">
    <location>
        <begin position="436"/>
        <end position="547"/>
    </location>
</feature>
<proteinExistence type="predicted"/>
<dbReference type="SUPFAM" id="SSF48208">
    <property type="entry name" value="Six-hairpin glycosidases"/>
    <property type="match status" value="1"/>
</dbReference>
<dbReference type="Pfam" id="PF20736">
    <property type="entry name" value="Glyco_hydro127M"/>
    <property type="match status" value="1"/>
</dbReference>
<dbReference type="PROSITE" id="PS51257">
    <property type="entry name" value="PROKAR_LIPOPROTEIN"/>
    <property type="match status" value="1"/>
</dbReference>
<dbReference type="PANTHER" id="PTHR43465">
    <property type="entry name" value="DUF1680 DOMAIN PROTEIN (AFU_ORTHOLOGUE AFUA_1G08910)"/>
    <property type="match status" value="1"/>
</dbReference>
<dbReference type="PANTHER" id="PTHR43465:SF2">
    <property type="entry name" value="DUF1680 DOMAIN PROTEIN (AFU_ORTHOLOGUE AFUA_1G08910)"/>
    <property type="match status" value="1"/>
</dbReference>
<gene>
    <name evidence="4" type="ORF">KL86DYS1_12048</name>
</gene>
<dbReference type="InterPro" id="IPR012878">
    <property type="entry name" value="Beta-AFase-like_GH127_cat"/>
</dbReference>
<dbReference type="Pfam" id="PF20737">
    <property type="entry name" value="Glyco_hydro127C"/>
    <property type="match status" value="1"/>
</dbReference>
<sequence length="823" mass="92631">MIRKIKNFLLCTAILITSGCNTLQEEPSGVKLGEIKEVPFTDVHFTDEFWLPRMEINRTVSIPSAFHQCEINGRFDNFALAGGLIKGEHKGDFSFDDTDPYKIIEGASYSLAVKYDPKLDAYLDSVITLIAAAQEPDGYLTTCVTNKCTRLSGWWGSSRWEKINSHELYNSGHLYEAAVAHYQATQKRTLLDVAIKNANLVCQVFGPNEGQKHVPSGHPIVEMALVKLYNVTNDKKYLDMARYFVDETGRGTDGHRLSPYSQDHMPILKQDEIVGHAVRAGYLYSGVTDVASMQHDHNLFEAVDRVWDNMASKKLYIIGGIGSRAQGEGFGPNYELNNFNNYCETCASIANVYWNQRMFLATGESKYVDVLERALYNGLIAGVSLSGDKFFYGNPLASDGGFERAPWFGCACCPGNVTRFMASVPGYAYAVNKKDIYVNLFVEGNSKVKLDNNEVELVQKTKYPWDGDVSIEVVPSVSEKFAVLIRIPGWAKNKPVPSDLYHYVDGATPDVKILVNGQDAKKKIRGGYAVVEREWKAGDKISVHMDMPVRRVQAHKEVKYDEGLLSMERGPIVYALESIDQKKDYLFDVVIPRDSKIESHFEKSLLNGVMVLEGNAYSVETDSVNGKTVEKPFTFKAIPYSTWNNRGQGQLVVWTPETSEYAIPKPEPTLASQAWPVDGWGFNDQFEPKSSADINTPYHYWWLKAGTEESIGYKFKTPEKISSCEVYWLAFEHYDVIYKAPESWKLLYKDGNSWKEVKNASSYGTELDKYNKVTFDPVTTTELKMVVQLQRPKAEKASDENGPQVVDVGRRGYSGGVIEWKVY</sequence>
<dbReference type="EMBL" id="FLUM01000001">
    <property type="protein sequence ID" value="SBV97969.1"/>
    <property type="molecule type" value="Genomic_DNA"/>
</dbReference>
<evidence type="ECO:0008006" key="5">
    <source>
        <dbReference type="Google" id="ProtNLM"/>
    </source>
</evidence>
<evidence type="ECO:0000259" key="2">
    <source>
        <dbReference type="Pfam" id="PF20736"/>
    </source>
</evidence>
<evidence type="ECO:0000259" key="1">
    <source>
        <dbReference type="Pfam" id="PF07944"/>
    </source>
</evidence>